<accession>A0ACC2NNP1</accession>
<comment type="caution">
    <text evidence="1">The sequence shown here is derived from an EMBL/GenBank/DDBJ whole genome shotgun (WGS) entry which is preliminary data.</text>
</comment>
<keyword evidence="2" id="KW-1185">Reference proteome</keyword>
<evidence type="ECO:0000313" key="2">
    <source>
        <dbReference type="Proteomes" id="UP001239111"/>
    </source>
</evidence>
<gene>
    <name evidence="1" type="ORF">QAD02_003697</name>
</gene>
<dbReference type="EMBL" id="CM056743">
    <property type="protein sequence ID" value="KAJ8672438.1"/>
    <property type="molecule type" value="Genomic_DNA"/>
</dbReference>
<name>A0ACC2NNP1_9HYME</name>
<sequence length="159" mass="18169">MSMEEETSGAIENEFDRVEDEKTSFVPYDFKTKENSDAKMSFHVEHTLFDGKMVNEFVGNSSTLRCPICFKTNKSYQALASPCRAQEESFLKFDLTFSHAELKMHEQLLKLSYLMKIARSGKKSQKQNGNDSLELSSFLYTKEVAIQVPKTDGPRDISK</sequence>
<protein>
    <submittedName>
        <fullName evidence="1">Uncharacterized protein</fullName>
    </submittedName>
</protein>
<evidence type="ECO:0000313" key="1">
    <source>
        <dbReference type="EMBL" id="KAJ8672438.1"/>
    </source>
</evidence>
<reference evidence="1" key="1">
    <citation type="submission" date="2023-04" db="EMBL/GenBank/DDBJ databases">
        <title>A chromosome-level genome assembly of the parasitoid wasp Eretmocerus hayati.</title>
        <authorList>
            <person name="Zhong Y."/>
            <person name="Liu S."/>
            <person name="Liu Y."/>
        </authorList>
    </citation>
    <scope>NUCLEOTIDE SEQUENCE</scope>
    <source>
        <strain evidence="1">ZJU_SS_LIU_2023</strain>
    </source>
</reference>
<proteinExistence type="predicted"/>
<organism evidence="1 2">
    <name type="scientific">Eretmocerus hayati</name>
    <dbReference type="NCBI Taxonomy" id="131215"/>
    <lineage>
        <taxon>Eukaryota</taxon>
        <taxon>Metazoa</taxon>
        <taxon>Ecdysozoa</taxon>
        <taxon>Arthropoda</taxon>
        <taxon>Hexapoda</taxon>
        <taxon>Insecta</taxon>
        <taxon>Pterygota</taxon>
        <taxon>Neoptera</taxon>
        <taxon>Endopterygota</taxon>
        <taxon>Hymenoptera</taxon>
        <taxon>Apocrita</taxon>
        <taxon>Proctotrupomorpha</taxon>
        <taxon>Chalcidoidea</taxon>
        <taxon>Aphelinidae</taxon>
        <taxon>Aphelininae</taxon>
        <taxon>Eretmocerus</taxon>
    </lineage>
</organism>
<dbReference type="Proteomes" id="UP001239111">
    <property type="component" value="Chromosome 3"/>
</dbReference>